<dbReference type="GO" id="GO:0003677">
    <property type="term" value="F:DNA binding"/>
    <property type="evidence" value="ECO:0007669"/>
    <property type="project" value="UniProtKB-UniRule"/>
</dbReference>
<dbReference type="Pfam" id="PF05485">
    <property type="entry name" value="THAP"/>
    <property type="match status" value="1"/>
</dbReference>
<dbReference type="Pfam" id="PF13359">
    <property type="entry name" value="DDE_Tnp_4"/>
    <property type="match status" value="1"/>
</dbReference>
<dbReference type="PANTHER" id="PTHR23080">
    <property type="entry name" value="THAP DOMAIN PROTEIN"/>
    <property type="match status" value="1"/>
</dbReference>
<reference evidence="9" key="2">
    <citation type="journal article" date="2017" name="Front. Cell. Infect. Microbiol.">
        <title>Analysis of the Salivary Gland Transcriptome of Unfed and Partially Fed Amblyomma sculptum Ticks and Descriptive Proteome of the Saliva.</title>
        <authorList>
            <person name="Esteves E."/>
            <person name="Maruyama S.R."/>
            <person name="Kawahara R."/>
            <person name="Fujita A."/>
            <person name="Martins L.A."/>
            <person name="Righi A.A."/>
            <person name="Costa F.B."/>
            <person name="Palmisano G."/>
            <person name="Labruna M.B."/>
            <person name="Sa-Nunes A."/>
            <person name="Ribeiro J.M.C."/>
            <person name="Fogaca A.C."/>
        </authorList>
    </citation>
    <scope>NUCLEOTIDE SEQUENCE</scope>
</reference>
<evidence type="ECO:0000256" key="2">
    <source>
        <dbReference type="ARBA" id="ARBA00022723"/>
    </source>
</evidence>
<protein>
    <submittedName>
        <fullName evidence="9">Putative isl2eu-2 adi</fullName>
    </submittedName>
</protein>
<evidence type="ECO:0000256" key="6">
    <source>
        <dbReference type="PROSITE-ProRule" id="PRU00309"/>
    </source>
</evidence>
<keyword evidence="5 6" id="KW-0238">DNA-binding</keyword>
<dbReference type="InterPro" id="IPR038441">
    <property type="entry name" value="THAP_Znf_sf"/>
</dbReference>
<sequence length="483" mass="54155">RGSCCSVPGCSLRSGTNLLSEIRTYRFPVEHERRQAWIAAVRRDKWQPTKSSQVCSAHFVQGKPTSDPNHPDYIPTVFPYRVQSNVQQKLARYERAQKKHDFKAAVSAAADPGLSIGASEAVMDEDTAHKTCDTDTETALSMQDISYLVNENRFLKDQVVSLELEVAAAKQKISELESHGQPNLSNMTRDVVMQSDENVKFHTGLVSIEMFKALLQLVLSVWTPTHRASLDAEQQLILVLMRLRLGLVTKDQASRFGISVSSVSVIFHSWIDVLAANMQKFIIWPSRRALESHRPKAFKDKLFDQLRGIIDCTEVFIQRPTYMDARSKTYSNYKHHNTVKVLIAITPSGAISFVSKSWGGRVSDKELTLQSGLLDKVEEGDLFLVDRGFRCEEMFAARGAAILMPSLTKRRTQLPGAEVTASRKLSSVRIHVERAIQRLKVFRVFQTVLPISFVKRAGDGDQATIDKILIVCSALVNLQTPIV</sequence>
<proteinExistence type="evidence at transcript level"/>
<dbReference type="SUPFAM" id="SSF57716">
    <property type="entry name" value="Glucocorticoid receptor-like (DNA-binding domain)"/>
    <property type="match status" value="1"/>
</dbReference>
<dbReference type="InterPro" id="IPR027805">
    <property type="entry name" value="Transposase_HTH_dom"/>
</dbReference>
<keyword evidence="7" id="KW-0175">Coiled coil</keyword>
<comment type="cofactor">
    <cofactor evidence="1">
        <name>a divalent metal cation</name>
        <dbReference type="ChEBI" id="CHEBI:60240"/>
    </cofactor>
</comment>
<keyword evidence="2" id="KW-0479">Metal-binding</keyword>
<dbReference type="Pfam" id="PF13613">
    <property type="entry name" value="HTH_Tnp_4"/>
    <property type="match status" value="1"/>
</dbReference>
<evidence type="ECO:0000256" key="1">
    <source>
        <dbReference type="ARBA" id="ARBA00001968"/>
    </source>
</evidence>
<evidence type="ECO:0000256" key="3">
    <source>
        <dbReference type="ARBA" id="ARBA00022771"/>
    </source>
</evidence>
<keyword evidence="3 6" id="KW-0863">Zinc-finger</keyword>
<dbReference type="AlphaFoldDB" id="A0A1E1XNY4"/>
<dbReference type="SMART" id="SM00980">
    <property type="entry name" value="THAP"/>
    <property type="match status" value="1"/>
</dbReference>
<evidence type="ECO:0000256" key="4">
    <source>
        <dbReference type="ARBA" id="ARBA00022833"/>
    </source>
</evidence>
<dbReference type="PROSITE" id="PS50950">
    <property type="entry name" value="ZF_THAP"/>
    <property type="match status" value="1"/>
</dbReference>
<evidence type="ECO:0000313" key="9">
    <source>
        <dbReference type="EMBL" id="JAU00976.1"/>
    </source>
</evidence>
<dbReference type="GO" id="GO:0008270">
    <property type="term" value="F:zinc ion binding"/>
    <property type="evidence" value="ECO:0007669"/>
    <property type="project" value="UniProtKB-KW"/>
</dbReference>
<feature type="non-terminal residue" evidence="9">
    <location>
        <position position="1"/>
    </location>
</feature>
<dbReference type="PANTHER" id="PTHR23080:SF141">
    <property type="entry name" value="TRANSPOSASE HELIX-TURN-HELIX DOMAIN-CONTAINING PROTEIN"/>
    <property type="match status" value="1"/>
</dbReference>
<dbReference type="InterPro" id="IPR006612">
    <property type="entry name" value="THAP_Znf"/>
</dbReference>
<dbReference type="Gene3D" id="6.20.210.20">
    <property type="entry name" value="THAP domain"/>
    <property type="match status" value="1"/>
</dbReference>
<evidence type="ECO:0000256" key="5">
    <source>
        <dbReference type="ARBA" id="ARBA00023125"/>
    </source>
</evidence>
<feature type="coiled-coil region" evidence="7">
    <location>
        <begin position="152"/>
        <end position="179"/>
    </location>
</feature>
<accession>A0A1E1XNY4</accession>
<dbReference type="EMBL" id="GFAA01002459">
    <property type="protein sequence ID" value="JAU00976.1"/>
    <property type="molecule type" value="mRNA"/>
</dbReference>
<feature type="non-terminal residue" evidence="9">
    <location>
        <position position="483"/>
    </location>
</feature>
<organism evidence="9">
    <name type="scientific">Amblyomma sculptum</name>
    <name type="common">Tick</name>
    <dbReference type="NCBI Taxonomy" id="1581419"/>
    <lineage>
        <taxon>Eukaryota</taxon>
        <taxon>Metazoa</taxon>
        <taxon>Ecdysozoa</taxon>
        <taxon>Arthropoda</taxon>
        <taxon>Chelicerata</taxon>
        <taxon>Arachnida</taxon>
        <taxon>Acari</taxon>
        <taxon>Parasitiformes</taxon>
        <taxon>Ixodida</taxon>
        <taxon>Ixodoidea</taxon>
        <taxon>Ixodidae</taxon>
        <taxon>Amblyomminae</taxon>
        <taxon>Amblyomma</taxon>
    </lineage>
</organism>
<feature type="domain" description="THAP-type" evidence="8">
    <location>
        <begin position="1"/>
        <end position="78"/>
    </location>
</feature>
<keyword evidence="4" id="KW-0862">Zinc</keyword>
<name>A0A1E1XNY4_AMBSC</name>
<dbReference type="InterPro" id="IPR027806">
    <property type="entry name" value="HARBI1_dom"/>
</dbReference>
<evidence type="ECO:0000259" key="8">
    <source>
        <dbReference type="PROSITE" id="PS50950"/>
    </source>
</evidence>
<evidence type="ECO:0000256" key="7">
    <source>
        <dbReference type="SAM" id="Coils"/>
    </source>
</evidence>
<reference evidence="9" key="1">
    <citation type="submission" date="2016-09" db="EMBL/GenBank/DDBJ databases">
        <authorList>
            <person name="Capua I."/>
            <person name="De Benedictis P."/>
            <person name="Joannis T."/>
            <person name="Lombin L.H."/>
            <person name="Cattoli G."/>
        </authorList>
    </citation>
    <scope>NUCLEOTIDE SEQUENCE</scope>
</reference>